<feature type="transmembrane region" description="Helical" evidence="1">
    <location>
        <begin position="22"/>
        <end position="46"/>
    </location>
</feature>
<evidence type="ECO:0000313" key="2">
    <source>
        <dbReference type="EMBL" id="BAY59609.1"/>
    </source>
</evidence>
<accession>A0A1Z4JS96</accession>
<sequence>MNLLRYWLTQFQENIMDDDRSFFIYMGGLVTGFFLDLLSMLIYNLFH</sequence>
<keyword evidence="3" id="KW-1185">Reference proteome</keyword>
<name>A0A1Z4JS96_LEPBY</name>
<keyword evidence="1" id="KW-0472">Membrane</keyword>
<geneLocation type="plasmid" evidence="2">
    <name>plasmid2</name>
</geneLocation>
<proteinExistence type="predicted"/>
<reference evidence="2 3" key="1">
    <citation type="submission" date="2017-06" db="EMBL/GenBank/DDBJ databases">
        <title>Genome sequencing of cyanobaciteial culture collection at National Institute for Environmental Studies (NIES).</title>
        <authorList>
            <person name="Hirose Y."/>
            <person name="Shimura Y."/>
            <person name="Fujisawa T."/>
            <person name="Nakamura Y."/>
            <person name="Kawachi M."/>
        </authorList>
    </citation>
    <scope>NUCLEOTIDE SEQUENCE [LARGE SCALE GENOMIC DNA]</scope>
    <source>
        <strain evidence="2 3">NIES-2135</strain>
        <plasmid evidence="3">Plasmid Plasmid2 dna</plasmid>
    </source>
</reference>
<dbReference type="EMBL" id="AP018205">
    <property type="protein sequence ID" value="BAY59609.1"/>
    <property type="molecule type" value="Genomic_DNA"/>
</dbReference>
<gene>
    <name evidence="2" type="ORF">NIES2135_64860</name>
</gene>
<dbReference type="Proteomes" id="UP000217895">
    <property type="component" value="Plasmid Plasmid2 dna"/>
</dbReference>
<dbReference type="AlphaFoldDB" id="A0A1Z4JS96"/>
<keyword evidence="1" id="KW-0812">Transmembrane</keyword>
<organism evidence="2 3">
    <name type="scientific">Leptolyngbya boryana NIES-2135</name>
    <dbReference type="NCBI Taxonomy" id="1973484"/>
    <lineage>
        <taxon>Bacteria</taxon>
        <taxon>Bacillati</taxon>
        <taxon>Cyanobacteriota</taxon>
        <taxon>Cyanophyceae</taxon>
        <taxon>Leptolyngbyales</taxon>
        <taxon>Leptolyngbyaceae</taxon>
        <taxon>Leptolyngbya group</taxon>
        <taxon>Leptolyngbya</taxon>
    </lineage>
</organism>
<keyword evidence="2" id="KW-0614">Plasmid</keyword>
<evidence type="ECO:0000313" key="3">
    <source>
        <dbReference type="Proteomes" id="UP000217895"/>
    </source>
</evidence>
<evidence type="ECO:0000256" key="1">
    <source>
        <dbReference type="SAM" id="Phobius"/>
    </source>
</evidence>
<protein>
    <submittedName>
        <fullName evidence="2">Uncharacterized protein</fullName>
    </submittedName>
</protein>
<keyword evidence="1" id="KW-1133">Transmembrane helix</keyword>